<dbReference type="SUPFAM" id="SSF57501">
    <property type="entry name" value="Cystine-knot cytokines"/>
    <property type="match status" value="1"/>
</dbReference>
<dbReference type="Proteomes" id="UP001303046">
    <property type="component" value="Unassembled WGS sequence"/>
</dbReference>
<accession>A0ABR1DTW5</accession>
<dbReference type="EMBL" id="JAVFWL010000005">
    <property type="protein sequence ID" value="KAK6753876.1"/>
    <property type="molecule type" value="Genomic_DNA"/>
</dbReference>
<gene>
    <name evidence="3" type="primary">Necator_chrV.g17871</name>
    <name evidence="3" type="ORF">RB195_013081</name>
</gene>
<comment type="caution">
    <text evidence="3">The sequence shown here is derived from an EMBL/GenBank/DDBJ whole genome shotgun (WGS) entry which is preliminary data.</text>
</comment>
<feature type="signal peptide" evidence="2">
    <location>
        <begin position="1"/>
        <end position="22"/>
    </location>
</feature>
<organism evidence="3 4">
    <name type="scientific">Necator americanus</name>
    <name type="common">Human hookworm</name>
    <dbReference type="NCBI Taxonomy" id="51031"/>
    <lineage>
        <taxon>Eukaryota</taxon>
        <taxon>Metazoa</taxon>
        <taxon>Ecdysozoa</taxon>
        <taxon>Nematoda</taxon>
        <taxon>Chromadorea</taxon>
        <taxon>Rhabditida</taxon>
        <taxon>Rhabditina</taxon>
        <taxon>Rhabditomorpha</taxon>
        <taxon>Strongyloidea</taxon>
        <taxon>Ancylostomatidae</taxon>
        <taxon>Bunostominae</taxon>
        <taxon>Necator</taxon>
    </lineage>
</organism>
<name>A0ABR1DTW5_NECAM</name>
<feature type="compositionally biased region" description="Polar residues" evidence="1">
    <location>
        <begin position="65"/>
        <end position="77"/>
    </location>
</feature>
<evidence type="ECO:0000256" key="2">
    <source>
        <dbReference type="SAM" id="SignalP"/>
    </source>
</evidence>
<keyword evidence="4" id="KW-1185">Reference proteome</keyword>
<proteinExistence type="predicted"/>
<reference evidence="3 4" key="1">
    <citation type="submission" date="2023-08" db="EMBL/GenBank/DDBJ databases">
        <title>A Necator americanus chromosomal reference genome.</title>
        <authorList>
            <person name="Ilik V."/>
            <person name="Petrzelkova K.J."/>
            <person name="Pardy F."/>
            <person name="Fuh T."/>
            <person name="Niatou-Singa F.S."/>
            <person name="Gouil Q."/>
            <person name="Baker L."/>
            <person name="Ritchie M.E."/>
            <person name="Jex A.R."/>
            <person name="Gazzola D."/>
            <person name="Li H."/>
            <person name="Toshio Fujiwara R."/>
            <person name="Zhan B."/>
            <person name="Aroian R.V."/>
            <person name="Pafco B."/>
            <person name="Schwarz E.M."/>
        </authorList>
    </citation>
    <scope>NUCLEOTIDE SEQUENCE [LARGE SCALE GENOMIC DNA]</scope>
    <source>
        <strain evidence="3 4">Aroian</strain>
        <tissue evidence="3">Whole animal</tissue>
    </source>
</reference>
<sequence>MRTVDHHLLLLVLWFSLQMINAERASNEDQNEDGVLLEKEDVAINETDATTQINSSFVIIDEPESNSTEIDGPTTETPKPLTKRARSRKVNPKECRTFSLSEKYRMLEGVGGRNQFYMAETPEEASRGFVASKSPEPRMKALSDTVDRRVDTAFCNEECVMIRRTLEKALKERKRHRPTEERTSFLRVPILPFSDSGSVDLDSLFTSTNRICSLETFVPLGNCSEPGEEVSWAHEQLCSMCRGVYMLSENCFPTFFNSVLCNQQETGCIFDNWTDRAHGMCRPETLSLRVLRNRGDPVCEDWVIEHIELPVACQCLLSKGSWLRSHPSKEQ</sequence>
<dbReference type="PANTHER" id="PTHR33995">
    <property type="entry name" value="PROTEIN CBG18546"/>
    <property type="match status" value="1"/>
</dbReference>
<dbReference type="InterPro" id="IPR029034">
    <property type="entry name" value="Cystine-knot_cytokine"/>
</dbReference>
<dbReference type="PANTHER" id="PTHR33995:SF13">
    <property type="entry name" value="CTCK DOMAIN-CONTAINING PROTEIN"/>
    <property type="match status" value="1"/>
</dbReference>
<keyword evidence="2" id="KW-0732">Signal</keyword>
<feature type="region of interest" description="Disordered" evidence="1">
    <location>
        <begin position="63"/>
        <end position="88"/>
    </location>
</feature>
<evidence type="ECO:0000313" key="4">
    <source>
        <dbReference type="Proteomes" id="UP001303046"/>
    </source>
</evidence>
<evidence type="ECO:0000256" key="1">
    <source>
        <dbReference type="SAM" id="MobiDB-lite"/>
    </source>
</evidence>
<evidence type="ECO:0000313" key="3">
    <source>
        <dbReference type="EMBL" id="KAK6753876.1"/>
    </source>
</evidence>
<feature type="chain" id="PRO_5046616445" evidence="2">
    <location>
        <begin position="23"/>
        <end position="331"/>
    </location>
</feature>
<protein>
    <submittedName>
        <fullName evidence="3">Uncharacterized protein</fullName>
    </submittedName>
</protein>